<evidence type="ECO:0000313" key="1">
    <source>
        <dbReference type="EMBL" id="VDD86549.1"/>
    </source>
</evidence>
<sequence length="92" mass="10380">MSLPEDKKTDDSDQGLVEEIYQTLHRQLERLVGLQRECWALFTRPKSAQAVGTTGIKLLNGSKEYITDSSCDLTIDKNAVPSKKRRKGSVER</sequence>
<evidence type="ECO:0000313" key="2">
    <source>
        <dbReference type="Proteomes" id="UP000274131"/>
    </source>
</evidence>
<proteinExistence type="predicted"/>
<reference evidence="3" key="1">
    <citation type="submission" date="2017-02" db="UniProtKB">
        <authorList>
            <consortium name="WormBaseParasite"/>
        </authorList>
    </citation>
    <scope>IDENTIFICATION</scope>
</reference>
<accession>A0A0N4UWV1</accession>
<keyword evidence="2" id="KW-1185">Reference proteome</keyword>
<organism evidence="3">
    <name type="scientific">Enterobius vermicularis</name>
    <name type="common">Human pinworm</name>
    <dbReference type="NCBI Taxonomy" id="51028"/>
    <lineage>
        <taxon>Eukaryota</taxon>
        <taxon>Metazoa</taxon>
        <taxon>Ecdysozoa</taxon>
        <taxon>Nematoda</taxon>
        <taxon>Chromadorea</taxon>
        <taxon>Rhabditida</taxon>
        <taxon>Spirurina</taxon>
        <taxon>Oxyuridomorpha</taxon>
        <taxon>Oxyuroidea</taxon>
        <taxon>Oxyuridae</taxon>
        <taxon>Enterobius</taxon>
    </lineage>
</organism>
<dbReference type="Proteomes" id="UP000274131">
    <property type="component" value="Unassembled WGS sequence"/>
</dbReference>
<dbReference type="EMBL" id="UXUI01007253">
    <property type="protein sequence ID" value="VDD86549.1"/>
    <property type="molecule type" value="Genomic_DNA"/>
</dbReference>
<protein>
    <submittedName>
        <fullName evidence="1 3">Uncharacterized protein</fullName>
    </submittedName>
</protein>
<gene>
    <name evidence="1" type="ORF">EVEC_LOCUS1692</name>
</gene>
<evidence type="ECO:0000313" key="3">
    <source>
        <dbReference type="WBParaSite" id="EVEC_0000198401-mRNA-1"/>
    </source>
</evidence>
<reference evidence="1 2" key="2">
    <citation type="submission" date="2018-10" db="EMBL/GenBank/DDBJ databases">
        <authorList>
            <consortium name="Pathogen Informatics"/>
        </authorList>
    </citation>
    <scope>NUCLEOTIDE SEQUENCE [LARGE SCALE GENOMIC DNA]</scope>
</reference>
<name>A0A0N4UWV1_ENTVE</name>
<dbReference type="WBParaSite" id="EVEC_0000198401-mRNA-1">
    <property type="protein sequence ID" value="EVEC_0000198401-mRNA-1"/>
    <property type="gene ID" value="EVEC_0000198401"/>
</dbReference>
<dbReference type="AlphaFoldDB" id="A0A0N4UWV1"/>